<dbReference type="Proteomes" id="UP001054837">
    <property type="component" value="Unassembled WGS sequence"/>
</dbReference>
<proteinExistence type="predicted"/>
<reference evidence="1 2" key="1">
    <citation type="submission" date="2021-06" db="EMBL/GenBank/DDBJ databases">
        <title>Caerostris darwini draft genome.</title>
        <authorList>
            <person name="Kono N."/>
            <person name="Arakawa K."/>
        </authorList>
    </citation>
    <scope>NUCLEOTIDE SEQUENCE [LARGE SCALE GENOMIC DNA]</scope>
</reference>
<accession>A0AAV4WMC4</accession>
<keyword evidence="2" id="KW-1185">Reference proteome</keyword>
<organism evidence="1 2">
    <name type="scientific">Caerostris darwini</name>
    <dbReference type="NCBI Taxonomy" id="1538125"/>
    <lineage>
        <taxon>Eukaryota</taxon>
        <taxon>Metazoa</taxon>
        <taxon>Ecdysozoa</taxon>
        <taxon>Arthropoda</taxon>
        <taxon>Chelicerata</taxon>
        <taxon>Arachnida</taxon>
        <taxon>Araneae</taxon>
        <taxon>Araneomorphae</taxon>
        <taxon>Entelegynae</taxon>
        <taxon>Araneoidea</taxon>
        <taxon>Araneidae</taxon>
        <taxon>Caerostris</taxon>
    </lineage>
</organism>
<dbReference type="AlphaFoldDB" id="A0AAV4WMC4"/>
<evidence type="ECO:0000313" key="2">
    <source>
        <dbReference type="Proteomes" id="UP001054837"/>
    </source>
</evidence>
<protein>
    <submittedName>
        <fullName evidence="1">Uncharacterized protein</fullName>
    </submittedName>
</protein>
<sequence>MFLGREGCYAADDMFFGESRQQQGVDDETVSKTRDACAEASFSRLQENLENNMKTLSSAVINAIKFLRFQKQQRTSTEE</sequence>
<comment type="caution">
    <text evidence="1">The sequence shown here is derived from an EMBL/GenBank/DDBJ whole genome shotgun (WGS) entry which is preliminary data.</text>
</comment>
<evidence type="ECO:0000313" key="1">
    <source>
        <dbReference type="EMBL" id="GIY82683.1"/>
    </source>
</evidence>
<name>A0AAV4WMC4_9ARAC</name>
<gene>
    <name evidence="1" type="ORF">CDAR_485981</name>
</gene>
<dbReference type="EMBL" id="BPLQ01014730">
    <property type="protein sequence ID" value="GIY82683.1"/>
    <property type="molecule type" value="Genomic_DNA"/>
</dbReference>